<proteinExistence type="predicted"/>
<keyword evidence="6" id="KW-0675">Receptor</keyword>
<evidence type="ECO:0000256" key="7">
    <source>
        <dbReference type="ARBA" id="ARBA00023180"/>
    </source>
</evidence>
<keyword evidence="11" id="KW-1185">Reference proteome</keyword>
<gene>
    <name evidence="10" type="ORF">FF38_11419</name>
</gene>
<keyword evidence="9" id="KW-0732">Signal</keyword>
<name>A0A0L0CBT4_LUCCU</name>
<dbReference type="OMA" id="YLQDAHT"/>
<evidence type="ECO:0000256" key="1">
    <source>
        <dbReference type="ARBA" id="ARBA00004651"/>
    </source>
</evidence>
<evidence type="ECO:0008006" key="12">
    <source>
        <dbReference type="Google" id="ProtNLM"/>
    </source>
</evidence>
<evidence type="ECO:0000256" key="5">
    <source>
        <dbReference type="ARBA" id="ARBA00023136"/>
    </source>
</evidence>
<comment type="subcellular location">
    <subcellularLocation>
        <location evidence="1">Cell membrane</location>
        <topology evidence="1">Multi-pass membrane protein</topology>
    </subcellularLocation>
</comment>
<evidence type="ECO:0000256" key="4">
    <source>
        <dbReference type="ARBA" id="ARBA00022989"/>
    </source>
</evidence>
<sequence length="748" mass="87382">MLLMKSIEFLLYLLVLVKMVESIVNPDNETARMVIYLQKPTDLGPRTWLAGISCLDRFTAIYFKKREVMTRPPNIVLTSVFNMSTPAAQIQEGFLKLMMEAISESPPKHKHYQFRIVSDSLIYLRIPMSQRELVLADYYIIVVDSVTRLKALMRNNVSHMLSWNPGARFIILYNNVNNYHKEIETARLIFEEMLYNFYVHRVALMYATSSIKYSVLLMDYYNETSCRHLEIKSFATCQEGRFKPENMALLDLQLQKFVNSITLNNCTFYMCASIAAPYIEADCLSGLELRIIGFIKGRLKFNINQTCERENRGVEEKDGNWSGLLGRLNERSCDFIVGGFYPDNDVIQSFWVSDTYLDDSYTWFVKLADPRPPWMALYAIFKNMTWLACILMLLLTWITWFVLVNFLPEPWYTRELSLTGINNLAVTICVSANERPLCGASRIFFIFLALYGLNLTSTYTSKLIAVFANPGFLHQIDNLQEVKEAGIPYGGLEESRDWFENDEDMWIFEDYNDTSDFEPTTVNLQYVKIGERVLLSSRMYILQNALSDDIYAFPYNVFSSPMQMIMKPGFPFLYDFNRMIRYMRDFGIFKKIQTDFVYNNTYLNRINKMRPDFQEIDIVLTTQHLQGPFAILILGIMISTVLFLGELLTFYLIQPCWPKHKNNTLNTDKILLGTNSKKKKREKRKQKKTRKSKKLNLKKPYESFEDEIVIPWSAANSYDVQLQKGIRFTPLKRRIIDNRKNIVKINND</sequence>
<evidence type="ECO:0000256" key="2">
    <source>
        <dbReference type="ARBA" id="ARBA00022475"/>
    </source>
</evidence>
<dbReference type="STRING" id="7375.A0A0L0CBT4"/>
<keyword evidence="4 8" id="KW-1133">Transmembrane helix</keyword>
<feature type="transmembrane region" description="Helical" evidence="8">
    <location>
        <begin position="384"/>
        <end position="407"/>
    </location>
</feature>
<evidence type="ECO:0000256" key="3">
    <source>
        <dbReference type="ARBA" id="ARBA00022692"/>
    </source>
</evidence>
<keyword evidence="3 8" id="KW-0812">Transmembrane</keyword>
<feature type="chain" id="PRO_5005536241" description="Ionotropic glutamate receptor C-terminal domain-containing protein" evidence="9">
    <location>
        <begin position="23"/>
        <end position="748"/>
    </location>
</feature>
<dbReference type="PANTHER" id="PTHR42643">
    <property type="entry name" value="IONOTROPIC RECEPTOR 20A-RELATED"/>
    <property type="match status" value="1"/>
</dbReference>
<dbReference type="GO" id="GO:0005886">
    <property type="term" value="C:plasma membrane"/>
    <property type="evidence" value="ECO:0007669"/>
    <property type="project" value="UniProtKB-SubCell"/>
</dbReference>
<dbReference type="InterPro" id="IPR052192">
    <property type="entry name" value="Insect_Ionotropic_Sensory_Rcpt"/>
</dbReference>
<keyword evidence="7" id="KW-0325">Glycoprotein</keyword>
<protein>
    <recommendedName>
        <fullName evidence="12">Ionotropic glutamate receptor C-terminal domain-containing protein</fullName>
    </recommendedName>
</protein>
<evidence type="ECO:0000313" key="10">
    <source>
        <dbReference type="EMBL" id="KNC29721.1"/>
    </source>
</evidence>
<comment type="caution">
    <text evidence="10">The sequence shown here is derived from an EMBL/GenBank/DDBJ whole genome shotgun (WGS) entry which is preliminary data.</text>
</comment>
<dbReference type="EMBL" id="JRES01000636">
    <property type="protein sequence ID" value="KNC29721.1"/>
    <property type="molecule type" value="Genomic_DNA"/>
</dbReference>
<dbReference type="OrthoDB" id="6506757at2759"/>
<dbReference type="PANTHER" id="PTHR42643:SF24">
    <property type="entry name" value="IONOTROPIC RECEPTOR 60A"/>
    <property type="match status" value="1"/>
</dbReference>
<evidence type="ECO:0000313" key="11">
    <source>
        <dbReference type="Proteomes" id="UP000037069"/>
    </source>
</evidence>
<feature type="transmembrane region" description="Helical" evidence="8">
    <location>
        <begin position="629"/>
        <end position="653"/>
    </location>
</feature>
<dbReference type="Gene3D" id="3.40.190.10">
    <property type="entry name" value="Periplasmic binding protein-like II"/>
    <property type="match status" value="1"/>
</dbReference>
<accession>A0A0L0CBT4</accession>
<dbReference type="AlphaFoldDB" id="A0A0L0CBT4"/>
<evidence type="ECO:0000256" key="8">
    <source>
        <dbReference type="SAM" id="Phobius"/>
    </source>
</evidence>
<dbReference type="Proteomes" id="UP000037069">
    <property type="component" value="Unassembled WGS sequence"/>
</dbReference>
<evidence type="ECO:0000256" key="9">
    <source>
        <dbReference type="SAM" id="SignalP"/>
    </source>
</evidence>
<feature type="signal peptide" evidence="9">
    <location>
        <begin position="1"/>
        <end position="22"/>
    </location>
</feature>
<evidence type="ECO:0000256" key="6">
    <source>
        <dbReference type="ARBA" id="ARBA00023170"/>
    </source>
</evidence>
<organism evidence="10 11">
    <name type="scientific">Lucilia cuprina</name>
    <name type="common">Green bottle fly</name>
    <name type="synonym">Australian sheep blowfly</name>
    <dbReference type="NCBI Taxonomy" id="7375"/>
    <lineage>
        <taxon>Eukaryota</taxon>
        <taxon>Metazoa</taxon>
        <taxon>Ecdysozoa</taxon>
        <taxon>Arthropoda</taxon>
        <taxon>Hexapoda</taxon>
        <taxon>Insecta</taxon>
        <taxon>Pterygota</taxon>
        <taxon>Neoptera</taxon>
        <taxon>Endopterygota</taxon>
        <taxon>Diptera</taxon>
        <taxon>Brachycera</taxon>
        <taxon>Muscomorpha</taxon>
        <taxon>Oestroidea</taxon>
        <taxon>Calliphoridae</taxon>
        <taxon>Luciliinae</taxon>
        <taxon>Lucilia</taxon>
    </lineage>
</organism>
<keyword evidence="5 8" id="KW-0472">Membrane</keyword>
<dbReference type="SUPFAM" id="SSF53850">
    <property type="entry name" value="Periplasmic binding protein-like II"/>
    <property type="match status" value="1"/>
</dbReference>
<reference evidence="10 11" key="1">
    <citation type="journal article" date="2015" name="Nat. Commun.">
        <title>Lucilia cuprina genome unlocks parasitic fly biology to underpin future interventions.</title>
        <authorList>
            <person name="Anstead C.A."/>
            <person name="Korhonen P.K."/>
            <person name="Young N.D."/>
            <person name="Hall R.S."/>
            <person name="Jex A.R."/>
            <person name="Murali S.C."/>
            <person name="Hughes D.S."/>
            <person name="Lee S.F."/>
            <person name="Perry T."/>
            <person name="Stroehlein A.J."/>
            <person name="Ansell B.R."/>
            <person name="Breugelmans B."/>
            <person name="Hofmann A."/>
            <person name="Qu J."/>
            <person name="Dugan S."/>
            <person name="Lee S.L."/>
            <person name="Chao H."/>
            <person name="Dinh H."/>
            <person name="Han Y."/>
            <person name="Doddapaneni H.V."/>
            <person name="Worley K.C."/>
            <person name="Muzny D.M."/>
            <person name="Ioannidis P."/>
            <person name="Waterhouse R.M."/>
            <person name="Zdobnov E.M."/>
            <person name="James P.J."/>
            <person name="Bagnall N.H."/>
            <person name="Kotze A.C."/>
            <person name="Gibbs R.A."/>
            <person name="Richards S."/>
            <person name="Batterham P."/>
            <person name="Gasser R.B."/>
        </authorList>
    </citation>
    <scope>NUCLEOTIDE SEQUENCE [LARGE SCALE GENOMIC DNA]</scope>
    <source>
        <strain evidence="10 11">LS</strain>
        <tissue evidence="10">Full body</tissue>
    </source>
</reference>
<keyword evidence="2" id="KW-1003">Cell membrane</keyword>
<dbReference type="Gene3D" id="1.10.287.70">
    <property type="match status" value="1"/>
</dbReference>